<comment type="caution">
    <text evidence="1">The sequence shown here is derived from an EMBL/GenBank/DDBJ whole genome shotgun (WGS) entry which is preliminary data.</text>
</comment>
<dbReference type="AlphaFoldDB" id="A0A3N2QC89"/>
<dbReference type="SUPFAM" id="SSF75217">
    <property type="entry name" value="alpha/beta knot"/>
    <property type="match status" value="1"/>
</dbReference>
<keyword evidence="2" id="KW-1185">Reference proteome</keyword>
<dbReference type="Proteomes" id="UP000270927">
    <property type="component" value="Unassembled WGS sequence"/>
</dbReference>
<proteinExistence type="predicted"/>
<reference evidence="1 2" key="1">
    <citation type="submission" date="2018-09" db="EMBL/GenBank/DDBJ databases">
        <title>Comparative Genomics of Wolbachia-Cardinium Dual Endosymbiosis in a Plant-Parasitic Nematode.</title>
        <authorList>
            <person name="Brown A.M.V."/>
            <person name="Wasala S.K."/>
            <person name="Howe D.K."/>
            <person name="Peetz A.B."/>
            <person name="Zasada I.A."/>
            <person name="Denver D.R."/>
        </authorList>
    </citation>
    <scope>NUCLEOTIDE SEQUENCE [LARGE SCALE GENOMIC DNA]</scope>
    <source>
        <strain evidence="1 2">Pp_1</strain>
    </source>
</reference>
<dbReference type="OrthoDB" id="9795352at2"/>
<gene>
    <name evidence="1" type="ORF">EDM02_03180</name>
</gene>
<protein>
    <recommendedName>
        <fullName evidence="3">tRNA/rRNA methyltransferase SpoU type domain-containing protein</fullName>
    </recommendedName>
</protein>
<dbReference type="InterPro" id="IPR029028">
    <property type="entry name" value="Alpha/beta_knot_MTases"/>
</dbReference>
<dbReference type="Gene3D" id="3.40.1280.10">
    <property type="match status" value="1"/>
</dbReference>
<evidence type="ECO:0000313" key="1">
    <source>
        <dbReference type="EMBL" id="ROT47410.1"/>
    </source>
</evidence>
<organism evidence="1 2">
    <name type="scientific">Candidatus Cardinium hertigii</name>
    <dbReference type="NCBI Taxonomy" id="247481"/>
    <lineage>
        <taxon>Bacteria</taxon>
        <taxon>Pseudomonadati</taxon>
        <taxon>Bacteroidota</taxon>
        <taxon>Cytophagia</taxon>
        <taxon>Cytophagales</taxon>
        <taxon>Amoebophilaceae</taxon>
        <taxon>Candidatus Cardinium</taxon>
    </lineage>
</organism>
<accession>A0A3N2QC89</accession>
<evidence type="ECO:0008006" key="3">
    <source>
        <dbReference type="Google" id="ProtNLM"/>
    </source>
</evidence>
<evidence type="ECO:0000313" key="2">
    <source>
        <dbReference type="Proteomes" id="UP000270927"/>
    </source>
</evidence>
<name>A0A3N2QC89_9BACT</name>
<sequence>MHYEAVEIANKNLILKSLFNLTFPIALILGNEARGIAAKHLSHTLHQVHIPMQGYCILKCIGSSRHAPL</sequence>
<dbReference type="InterPro" id="IPR029026">
    <property type="entry name" value="tRNA_m1G_MTases_N"/>
</dbReference>
<dbReference type="EMBL" id="RARA01000024">
    <property type="protein sequence ID" value="ROT47410.1"/>
    <property type="molecule type" value="Genomic_DNA"/>
</dbReference>